<feature type="transmembrane region" description="Helical" evidence="1">
    <location>
        <begin position="223"/>
        <end position="246"/>
    </location>
</feature>
<organism evidence="2 3">
    <name type="scientific">Thraustotheca clavata</name>
    <dbReference type="NCBI Taxonomy" id="74557"/>
    <lineage>
        <taxon>Eukaryota</taxon>
        <taxon>Sar</taxon>
        <taxon>Stramenopiles</taxon>
        <taxon>Oomycota</taxon>
        <taxon>Saprolegniomycetes</taxon>
        <taxon>Saprolegniales</taxon>
        <taxon>Achlyaceae</taxon>
        <taxon>Thraustotheca</taxon>
    </lineage>
</organism>
<feature type="transmembrane region" description="Helical" evidence="1">
    <location>
        <begin position="558"/>
        <end position="577"/>
    </location>
</feature>
<feature type="transmembrane region" description="Helical" evidence="1">
    <location>
        <begin position="531"/>
        <end position="552"/>
    </location>
</feature>
<protein>
    <recommendedName>
        <fullName evidence="4">Transmembrane protein</fullName>
    </recommendedName>
</protein>
<evidence type="ECO:0000256" key="1">
    <source>
        <dbReference type="SAM" id="Phobius"/>
    </source>
</evidence>
<keyword evidence="1" id="KW-0812">Transmembrane</keyword>
<proteinExistence type="predicted"/>
<feature type="transmembrane region" description="Helical" evidence="1">
    <location>
        <begin position="201"/>
        <end position="218"/>
    </location>
</feature>
<accession>A0A1V9Z3N0</accession>
<comment type="caution">
    <text evidence="2">The sequence shown here is derived from an EMBL/GenBank/DDBJ whole genome shotgun (WGS) entry which is preliminary data.</text>
</comment>
<feature type="transmembrane region" description="Helical" evidence="1">
    <location>
        <begin position="258"/>
        <end position="277"/>
    </location>
</feature>
<feature type="transmembrane region" description="Helical" evidence="1">
    <location>
        <begin position="177"/>
        <end position="195"/>
    </location>
</feature>
<evidence type="ECO:0008006" key="4">
    <source>
        <dbReference type="Google" id="ProtNLM"/>
    </source>
</evidence>
<keyword evidence="1" id="KW-1133">Transmembrane helix</keyword>
<name>A0A1V9Z3N0_9STRA</name>
<keyword evidence="1" id="KW-0472">Membrane</keyword>
<feature type="transmembrane region" description="Helical" evidence="1">
    <location>
        <begin position="120"/>
        <end position="138"/>
    </location>
</feature>
<feature type="transmembrane region" description="Helical" evidence="1">
    <location>
        <begin position="150"/>
        <end position="170"/>
    </location>
</feature>
<dbReference type="OrthoDB" id="66514at2759"/>
<reference evidence="2 3" key="1">
    <citation type="journal article" date="2014" name="Genome Biol. Evol.">
        <title>The secreted proteins of Achlya hypogyna and Thraustotheca clavata identify the ancestral oomycete secretome and reveal gene acquisitions by horizontal gene transfer.</title>
        <authorList>
            <person name="Misner I."/>
            <person name="Blouin N."/>
            <person name="Leonard G."/>
            <person name="Richards T.A."/>
            <person name="Lane C.E."/>
        </authorList>
    </citation>
    <scope>NUCLEOTIDE SEQUENCE [LARGE SCALE GENOMIC DNA]</scope>
    <source>
        <strain evidence="2 3">ATCC 34112</strain>
    </source>
</reference>
<sequence>MDEEVSLLEEQPYIEFNGDDKAVRRRSLLDKSLGRRKSLLQTPFLCADEADYLILRANDPPETETTTLQETLKLVKARKYRLQQFAKMQSITGMNPMTLRFKIEYEAGFHDKIQNLAPHNTQYCFLLGFTGSLLYYTWEASRNHLTPFAYALAFGLGVGSFFIGFLLAFCSCMIERMELLSIIVFSNAALSFILFKPAAHLTGPILPLFILIIPIFGVTRVRFLYSCILGWSIFFLYITIQLIALQVLDFTTEKDSDILYQGLNYGMMVLGGMVSHYRQELLRRRNYALQLPFTTSNNTASETSDDLEKPKFSKSRLLYPFTLEFRNEEVETCFMRHWYLVDPFPFENPNAAVLHQGAFKVVRFSIATAVFNQCFLAIQDYRLLKDSPSIQKLDYGLRFGAIATMYISSAALMFVLGKQYFRKWIDGNLGVSKEVEQLQGARTPSRRQALLAKFLPTHFARQALKKAQHSDVVASQYFSACVVLVHTSCMAIMLFSVASSRSARSSDVYFMGFINSILFSHRSGFRVRHRYAVLTTTLVGFSVILVAIKMLHVNGYPYLWIRYGAYIIIVLVLAGMISREEESLRRDFFILKSIRTLEFEEWYQTIINIQGKISYFSFQLIIAIEWVRTRLINKVKARREAKKSHSREAPVLIDTSTHLSQASKIGMYGEFVHLLLVVIDLLVHISS</sequence>
<feature type="transmembrane region" description="Helical" evidence="1">
    <location>
        <begin position="477"/>
        <end position="497"/>
    </location>
</feature>
<dbReference type="EMBL" id="JNBS01002314">
    <property type="protein sequence ID" value="OQR92605.1"/>
    <property type="molecule type" value="Genomic_DNA"/>
</dbReference>
<dbReference type="Proteomes" id="UP000243217">
    <property type="component" value="Unassembled WGS sequence"/>
</dbReference>
<gene>
    <name evidence="2" type="ORF">THRCLA_08660</name>
</gene>
<keyword evidence="3" id="KW-1185">Reference proteome</keyword>
<evidence type="ECO:0000313" key="2">
    <source>
        <dbReference type="EMBL" id="OQR92605.1"/>
    </source>
</evidence>
<evidence type="ECO:0000313" key="3">
    <source>
        <dbReference type="Proteomes" id="UP000243217"/>
    </source>
</evidence>
<dbReference type="AlphaFoldDB" id="A0A1V9Z3N0"/>
<feature type="transmembrane region" description="Helical" evidence="1">
    <location>
        <begin position="395"/>
        <end position="416"/>
    </location>
</feature>